<evidence type="ECO:0000256" key="1">
    <source>
        <dbReference type="ARBA" id="ARBA00022723"/>
    </source>
</evidence>
<gene>
    <name evidence="7" type="ORF">NDES1114_LOCUS16451</name>
</gene>
<keyword evidence="1" id="KW-0479">Metal-binding</keyword>
<protein>
    <recommendedName>
        <fullName evidence="8">RING-type domain-containing protein</fullName>
    </recommendedName>
</protein>
<dbReference type="PROSITE" id="PS51257">
    <property type="entry name" value="PROKAR_LIPOPROTEIN"/>
    <property type="match status" value="1"/>
</dbReference>
<organism evidence="7">
    <name type="scientific">Neobodo designis</name>
    <name type="common">Flagellated protozoan</name>
    <name type="synonym">Bodo designis</name>
    <dbReference type="NCBI Taxonomy" id="312471"/>
    <lineage>
        <taxon>Eukaryota</taxon>
        <taxon>Discoba</taxon>
        <taxon>Euglenozoa</taxon>
        <taxon>Kinetoplastea</taxon>
        <taxon>Metakinetoplastina</taxon>
        <taxon>Neobodonida</taxon>
        <taxon>Neobodo</taxon>
    </lineage>
</organism>
<feature type="compositionally biased region" description="Basic and acidic residues" evidence="4">
    <location>
        <begin position="150"/>
        <end position="160"/>
    </location>
</feature>
<dbReference type="AlphaFoldDB" id="A0A7S1M1D7"/>
<evidence type="ECO:0000256" key="5">
    <source>
        <dbReference type="SAM" id="Phobius"/>
    </source>
</evidence>
<reference evidence="7" key="1">
    <citation type="submission" date="2021-01" db="EMBL/GenBank/DDBJ databases">
        <authorList>
            <person name="Corre E."/>
            <person name="Pelletier E."/>
            <person name="Niang G."/>
            <person name="Scheremetjew M."/>
            <person name="Finn R."/>
            <person name="Kale V."/>
            <person name="Holt S."/>
            <person name="Cochrane G."/>
            <person name="Meng A."/>
            <person name="Brown T."/>
            <person name="Cohen L."/>
        </authorList>
    </citation>
    <scope>NUCLEOTIDE SEQUENCE</scope>
    <source>
        <strain evidence="7">CCAP 1951/1</strain>
    </source>
</reference>
<proteinExistence type="predicted"/>
<dbReference type="GO" id="GO:0008270">
    <property type="term" value="F:zinc ion binding"/>
    <property type="evidence" value="ECO:0007669"/>
    <property type="project" value="UniProtKB-KW"/>
</dbReference>
<feature type="chain" id="PRO_5031554656" description="RING-type domain-containing protein" evidence="6">
    <location>
        <begin position="22"/>
        <end position="226"/>
    </location>
</feature>
<keyword evidence="6" id="KW-0732">Signal</keyword>
<keyword evidence="5" id="KW-1133">Transmembrane helix</keyword>
<dbReference type="PANTHER" id="PTHR46858:SF5">
    <property type="entry name" value="E3 UBIQUITIN-PROTEIN LIGASE APD1-RELATED"/>
    <property type="match status" value="1"/>
</dbReference>
<evidence type="ECO:0008006" key="8">
    <source>
        <dbReference type="Google" id="ProtNLM"/>
    </source>
</evidence>
<evidence type="ECO:0000256" key="2">
    <source>
        <dbReference type="ARBA" id="ARBA00022771"/>
    </source>
</evidence>
<feature type="region of interest" description="Disordered" evidence="4">
    <location>
        <begin position="134"/>
        <end position="170"/>
    </location>
</feature>
<sequence length="226" mass="24064">MIARFAIFLSIFASCAPLLVADGIRCTNGAFQHDCPNTSPVCCFAEDGTPAGCCGADYVCNSKGGCKRAPPPPTNATAAVERDVEEDVHTTVIRLVEAAAVMVGALLLVLISVFVGLTLKRISVEQRQRQALLDAMPTSSDSDDDVSSDTEARLDAENAAERTGSASEPASDSRLRKCAKCGVNGVSCMHLPCEHAVCCVQCAARTKRCPECKQLIRKRKKLFVVV</sequence>
<evidence type="ECO:0000256" key="4">
    <source>
        <dbReference type="SAM" id="MobiDB-lite"/>
    </source>
</evidence>
<feature type="signal peptide" evidence="6">
    <location>
        <begin position="1"/>
        <end position="21"/>
    </location>
</feature>
<keyword evidence="5" id="KW-0472">Membrane</keyword>
<dbReference type="GO" id="GO:0061630">
    <property type="term" value="F:ubiquitin protein ligase activity"/>
    <property type="evidence" value="ECO:0007669"/>
    <property type="project" value="TreeGrafter"/>
</dbReference>
<keyword evidence="2" id="KW-0863">Zinc-finger</keyword>
<dbReference type="GO" id="GO:0016567">
    <property type="term" value="P:protein ubiquitination"/>
    <property type="evidence" value="ECO:0007669"/>
    <property type="project" value="TreeGrafter"/>
</dbReference>
<feature type="transmembrane region" description="Helical" evidence="5">
    <location>
        <begin position="98"/>
        <end position="119"/>
    </location>
</feature>
<dbReference type="Gene3D" id="3.30.40.10">
    <property type="entry name" value="Zinc/RING finger domain, C3HC4 (zinc finger)"/>
    <property type="match status" value="1"/>
</dbReference>
<evidence type="ECO:0000256" key="3">
    <source>
        <dbReference type="ARBA" id="ARBA00022833"/>
    </source>
</evidence>
<keyword evidence="5" id="KW-0812">Transmembrane</keyword>
<keyword evidence="3" id="KW-0862">Zinc</keyword>
<dbReference type="PANTHER" id="PTHR46858">
    <property type="entry name" value="OS05G0521000 PROTEIN"/>
    <property type="match status" value="1"/>
</dbReference>
<evidence type="ECO:0000256" key="6">
    <source>
        <dbReference type="SAM" id="SignalP"/>
    </source>
</evidence>
<name>A0A7S1M1D7_NEODS</name>
<evidence type="ECO:0000313" key="7">
    <source>
        <dbReference type="EMBL" id="CAD9119262.1"/>
    </source>
</evidence>
<dbReference type="EMBL" id="HBGF01024831">
    <property type="protein sequence ID" value="CAD9119262.1"/>
    <property type="molecule type" value="Transcribed_RNA"/>
</dbReference>
<accession>A0A7S1M1D7</accession>
<dbReference type="InterPro" id="IPR013083">
    <property type="entry name" value="Znf_RING/FYVE/PHD"/>
</dbReference>